<dbReference type="EMBL" id="MHCH01000056">
    <property type="protein sequence ID" value="OGY15918.1"/>
    <property type="molecule type" value="Genomic_DNA"/>
</dbReference>
<name>A0A1G1VKH3_9BACT</name>
<organism evidence="1 2">
    <name type="scientific">Candidatus Chisholmbacteria bacterium RIFCSPHIGHO2_01_FULL_48_12</name>
    <dbReference type="NCBI Taxonomy" id="1797589"/>
    <lineage>
        <taxon>Bacteria</taxon>
        <taxon>Candidatus Chisholmiibacteriota</taxon>
    </lineage>
</organism>
<dbReference type="SUPFAM" id="SSF81593">
    <property type="entry name" value="Nucleotidyltransferase substrate binding subunit/domain"/>
    <property type="match status" value="1"/>
</dbReference>
<sequence>MELSKTKKLLLDLRRATQRLEEALEAEPTQLHQDATIQRFEFTFELAWKLMRVMILDKGIEVFGPKNVIRRAAQVELINDPETWIEFLKARNLTTHVYDQPVAEEIYNQAKKFPEVVRELIERAEKEIE</sequence>
<accession>A0A1G1VKH3</accession>
<comment type="caution">
    <text evidence="1">The sequence shown here is derived from an EMBL/GenBank/DDBJ whole genome shotgun (WGS) entry which is preliminary data.</text>
</comment>
<evidence type="ECO:0008006" key="3">
    <source>
        <dbReference type="Google" id="ProtNLM"/>
    </source>
</evidence>
<dbReference type="Gene3D" id="1.20.120.330">
    <property type="entry name" value="Nucleotidyltransferases domain 2"/>
    <property type="match status" value="1"/>
</dbReference>
<dbReference type="NCBIfam" id="TIGR01987">
    <property type="entry name" value="HI0074"/>
    <property type="match status" value="1"/>
</dbReference>
<dbReference type="AlphaFoldDB" id="A0A1G1VKH3"/>
<proteinExistence type="predicted"/>
<dbReference type="InterPro" id="IPR010235">
    <property type="entry name" value="HepT"/>
</dbReference>
<gene>
    <name evidence="1" type="ORF">A2784_00050</name>
</gene>
<evidence type="ECO:0000313" key="2">
    <source>
        <dbReference type="Proteomes" id="UP000177324"/>
    </source>
</evidence>
<protein>
    <recommendedName>
        <fullName evidence="3">Nucleotidyltransferase</fullName>
    </recommendedName>
</protein>
<dbReference type="Pfam" id="PF08780">
    <property type="entry name" value="NTase_sub_bind"/>
    <property type="match status" value="1"/>
</dbReference>
<dbReference type="Proteomes" id="UP000177324">
    <property type="component" value="Unassembled WGS sequence"/>
</dbReference>
<dbReference type="STRING" id="1797589.A2784_00050"/>
<reference evidence="1 2" key="1">
    <citation type="journal article" date="2016" name="Nat. Commun.">
        <title>Thousands of microbial genomes shed light on interconnected biogeochemical processes in an aquifer system.</title>
        <authorList>
            <person name="Anantharaman K."/>
            <person name="Brown C.T."/>
            <person name="Hug L.A."/>
            <person name="Sharon I."/>
            <person name="Castelle C.J."/>
            <person name="Probst A.J."/>
            <person name="Thomas B.C."/>
            <person name="Singh A."/>
            <person name="Wilkins M.J."/>
            <person name="Karaoz U."/>
            <person name="Brodie E.L."/>
            <person name="Williams K.H."/>
            <person name="Hubbard S.S."/>
            <person name="Banfield J.F."/>
        </authorList>
    </citation>
    <scope>NUCLEOTIDE SEQUENCE [LARGE SCALE GENOMIC DNA]</scope>
</reference>
<evidence type="ECO:0000313" key="1">
    <source>
        <dbReference type="EMBL" id="OGY15918.1"/>
    </source>
</evidence>